<feature type="domain" description="Alpha-D-phosphohexomutase alpha/beta/alpha" evidence="4">
    <location>
        <begin position="380"/>
        <end position="451"/>
    </location>
</feature>
<dbReference type="Gene3D" id="3.90.550.10">
    <property type="entry name" value="Spore Coat Polysaccharide Biosynthesis Protein SpsA, Chain A"/>
    <property type="match status" value="1"/>
</dbReference>
<proteinExistence type="inferred from homology"/>
<protein>
    <submittedName>
        <fullName evidence="6">D-glycero-alpha-D-manno-heptose 1-phosphate guanylyltransferase</fullName>
        <ecNumber evidence="6">2.7.7.71</ecNumber>
    </submittedName>
</protein>
<dbReference type="Pfam" id="PF02878">
    <property type="entry name" value="PGM_PMM_I"/>
    <property type="match status" value="1"/>
</dbReference>
<dbReference type="Gene3D" id="3.40.120.10">
    <property type="entry name" value="Alpha-D-Glucose-1,6-Bisphosphate, subunit A, domain 3"/>
    <property type="match status" value="1"/>
</dbReference>
<dbReference type="PANTHER" id="PTHR22572">
    <property type="entry name" value="SUGAR-1-PHOSPHATE GUANYL TRANSFERASE"/>
    <property type="match status" value="1"/>
</dbReference>
<dbReference type="GO" id="GO:0005975">
    <property type="term" value="P:carbohydrate metabolic process"/>
    <property type="evidence" value="ECO:0007669"/>
    <property type="project" value="InterPro"/>
</dbReference>
<name>A0A6N2QYK7_9FIRM</name>
<gene>
    <name evidence="6" type="primary">hddC</name>
    <name evidence="6" type="ORF">AULFYP135_00090</name>
</gene>
<dbReference type="InterPro" id="IPR029044">
    <property type="entry name" value="Nucleotide-diphossugar_trans"/>
</dbReference>
<dbReference type="InterPro" id="IPR050486">
    <property type="entry name" value="Mannose-1P_guanyltransferase"/>
</dbReference>
<dbReference type="Pfam" id="PF25087">
    <property type="entry name" value="GMPPB_C"/>
    <property type="match status" value="1"/>
</dbReference>
<dbReference type="InterPro" id="IPR016055">
    <property type="entry name" value="A-D-PHexomutase_a/b/a-I/II/III"/>
</dbReference>
<dbReference type="AlphaFoldDB" id="A0A6N2QYK7"/>
<dbReference type="Gene3D" id="2.160.10.10">
    <property type="entry name" value="Hexapeptide repeat proteins"/>
    <property type="match status" value="1"/>
</dbReference>
<dbReference type="EC" id="2.7.7.71" evidence="6"/>
<comment type="similarity">
    <text evidence="2">Belongs to the phosphohexose mutase family.</text>
</comment>
<evidence type="ECO:0000256" key="1">
    <source>
        <dbReference type="ARBA" id="ARBA00007274"/>
    </source>
</evidence>
<evidence type="ECO:0000259" key="3">
    <source>
        <dbReference type="Pfam" id="PF00483"/>
    </source>
</evidence>
<dbReference type="InterPro" id="IPR005835">
    <property type="entry name" value="NTP_transferase_dom"/>
</dbReference>
<keyword evidence="6" id="KW-0808">Transferase</keyword>
<feature type="domain" description="Mannose-1-phosphate guanyltransferase C-terminal" evidence="5">
    <location>
        <begin position="265"/>
        <end position="359"/>
    </location>
</feature>
<dbReference type="SUPFAM" id="SSF53738">
    <property type="entry name" value="Phosphoglucomutase, first 3 domains"/>
    <property type="match status" value="1"/>
</dbReference>
<evidence type="ECO:0000259" key="4">
    <source>
        <dbReference type="Pfam" id="PF02878"/>
    </source>
</evidence>
<feature type="domain" description="Nucleotidyl transferase" evidence="3">
    <location>
        <begin position="4"/>
        <end position="229"/>
    </location>
</feature>
<dbReference type="GO" id="GO:0016779">
    <property type="term" value="F:nucleotidyltransferase activity"/>
    <property type="evidence" value="ECO:0007669"/>
    <property type="project" value="UniProtKB-KW"/>
</dbReference>
<evidence type="ECO:0000256" key="2">
    <source>
        <dbReference type="ARBA" id="ARBA00010231"/>
    </source>
</evidence>
<dbReference type="GO" id="GO:0016868">
    <property type="term" value="F:intramolecular phosphotransferase activity"/>
    <property type="evidence" value="ECO:0007669"/>
    <property type="project" value="InterPro"/>
</dbReference>
<dbReference type="InterPro" id="IPR056729">
    <property type="entry name" value="GMPPB_C"/>
</dbReference>
<reference evidence="6" key="1">
    <citation type="submission" date="2019-11" db="EMBL/GenBank/DDBJ databases">
        <authorList>
            <person name="Feng L."/>
        </authorList>
    </citation>
    <scope>NUCLEOTIDE SEQUENCE</scope>
    <source>
        <strain evidence="6">AundefinedLFYP135</strain>
    </source>
</reference>
<evidence type="ECO:0000259" key="5">
    <source>
        <dbReference type="Pfam" id="PF25087"/>
    </source>
</evidence>
<sequence>MFQTVILAGGEGTRLRPLTCDLPKPMAPLCGRPAMDYILDLLERHGAKEVFVTLGYRPQAITGYYTDRPRTGMDLRFVEEDHPLGTAGSVKNACPNIEDPLLVISGDALCDFDLTAALAFHRSRNADATLLVKRVEDPREYGLVLAGEDGRIGGFVEKPSFGQAVTDLANTGIYIVSPRALSMIPTGENTDFAKDLFPVMLRTGMALYAYEDLGYWCDIGDLDSYRLCQKELMAGLCACRPLGMELERGIYLKETMPAGAFTLLPPVYLGENVTIGPGAVIGPGTVVGDSCRIGAGARVEDSILHDGAFVGEGAHLSGAILCQGASAEAKAVLEEGAVLGAHATVGRGASLRAKVWPGRRVEAGETLSADRKKGHPGWASFGEQGLCGEIGVEITPEFCARFGAAVATAAKGEPVALCGGDFPGGEPLLDALASGLRSAGSDVADFGKGVLGFLSYGMQFCALSWGVYLGGGKGVSLRLVTSGGLPATRPMERSVEKALTGELARRSGDSFGRRETLAGLQGFYQGELKKLAPQGLGGLSARVQAQSPGAQRLLEDTLCQLGCGLSGGPILLLDSSGEHLTILEEEWGAIPAYRALALCCEEAFACGETVSLPFEAPRALDDLAKERDGHLLRYLCCPADDSDRKARQSARDCLWPRDGMMQALLLLARQKRTGEDFFQMVLGLPSFELVSRQVATKGSPARLMQRLGPVEGMVEGVTLSLKGGRVLAQPDRRGRGIRLYAEAVNAEAAAELCEDVARRIAALSEED</sequence>
<evidence type="ECO:0000313" key="6">
    <source>
        <dbReference type="EMBL" id="VYS73546.1"/>
    </source>
</evidence>
<dbReference type="InterPro" id="IPR005844">
    <property type="entry name" value="A-D-PHexomutase_a/b/a-I"/>
</dbReference>
<dbReference type="EMBL" id="CACRSL010000003">
    <property type="protein sequence ID" value="VYS73546.1"/>
    <property type="molecule type" value="Genomic_DNA"/>
</dbReference>
<dbReference type="SUPFAM" id="SSF53448">
    <property type="entry name" value="Nucleotide-diphospho-sugar transferases"/>
    <property type="match status" value="1"/>
</dbReference>
<keyword evidence="6" id="KW-0548">Nucleotidyltransferase</keyword>
<dbReference type="CDD" id="cd04181">
    <property type="entry name" value="NTP_transferase"/>
    <property type="match status" value="1"/>
</dbReference>
<accession>A0A6N2QYK7</accession>
<comment type="similarity">
    <text evidence="1">Belongs to the transferase hexapeptide repeat family.</text>
</comment>
<organism evidence="6">
    <name type="scientific">uncultured Anaerotruncus sp</name>
    <dbReference type="NCBI Taxonomy" id="905011"/>
    <lineage>
        <taxon>Bacteria</taxon>
        <taxon>Bacillati</taxon>
        <taxon>Bacillota</taxon>
        <taxon>Clostridia</taxon>
        <taxon>Eubacteriales</taxon>
        <taxon>Oscillospiraceae</taxon>
        <taxon>Anaerotruncus</taxon>
        <taxon>environmental samples</taxon>
    </lineage>
</organism>
<dbReference type="Pfam" id="PF00483">
    <property type="entry name" value="NTP_transferase"/>
    <property type="match status" value="1"/>
</dbReference>